<name>A0A8H7VXS3_9FUNG</name>
<evidence type="ECO:0000313" key="15">
    <source>
        <dbReference type="Proteomes" id="UP000613177"/>
    </source>
</evidence>
<keyword evidence="9" id="KW-0479">Metal-binding</keyword>
<keyword evidence="5 11" id="KW-0472">Membrane</keyword>
<evidence type="ECO:0000256" key="11">
    <source>
        <dbReference type="SAM" id="Phobius"/>
    </source>
</evidence>
<keyword evidence="6 9" id="KW-1015">Disulfide bond</keyword>
<comment type="similarity">
    <text evidence="2">Belongs to the adaptor complexes large subunit family.</text>
</comment>
<dbReference type="PROSITE" id="PS50215">
    <property type="entry name" value="ADAM_MEPRO"/>
    <property type="match status" value="1"/>
</dbReference>
<dbReference type="EMBL" id="JAEPRE010000035">
    <property type="protein sequence ID" value="KAG2235312.1"/>
    <property type="molecule type" value="Genomic_DNA"/>
</dbReference>
<evidence type="ECO:0000256" key="1">
    <source>
        <dbReference type="ARBA" id="ARBA00004308"/>
    </source>
</evidence>
<dbReference type="Gene3D" id="3.40.390.10">
    <property type="entry name" value="Collagenase (Catalytic Domain)"/>
    <property type="match status" value="1"/>
</dbReference>
<feature type="compositionally biased region" description="Low complexity" evidence="10">
    <location>
        <begin position="1300"/>
        <end position="1313"/>
    </location>
</feature>
<dbReference type="FunFam" id="1.25.10.10:FF:000044">
    <property type="entry name" value="AP complex subunit beta"/>
    <property type="match status" value="1"/>
</dbReference>
<feature type="compositionally biased region" description="Pro residues" evidence="10">
    <location>
        <begin position="1379"/>
        <end position="1390"/>
    </location>
</feature>
<feature type="binding site" evidence="9">
    <location>
        <position position="1003"/>
    </location>
    <ligand>
        <name>Zn(2+)</name>
        <dbReference type="ChEBI" id="CHEBI:29105"/>
        <note>catalytic</note>
    </ligand>
</feature>
<evidence type="ECO:0000259" key="13">
    <source>
        <dbReference type="PROSITE" id="PS50215"/>
    </source>
</evidence>
<dbReference type="InterPro" id="IPR036436">
    <property type="entry name" value="Disintegrin_dom_sf"/>
</dbReference>
<dbReference type="SUPFAM" id="SSF55486">
    <property type="entry name" value="Metalloproteases ('zincins'), catalytic domain"/>
    <property type="match status" value="1"/>
</dbReference>
<dbReference type="Proteomes" id="UP000613177">
    <property type="component" value="Unassembled WGS sequence"/>
</dbReference>
<dbReference type="GO" id="GO:0016192">
    <property type="term" value="P:vesicle-mediated transport"/>
    <property type="evidence" value="ECO:0007669"/>
    <property type="project" value="InterPro"/>
</dbReference>
<protein>
    <recommendedName>
        <fullName evidence="8">Disintegrin and metalloproteinase domain-containing protein B</fullName>
    </recommendedName>
</protein>
<dbReference type="GO" id="GO:0004222">
    <property type="term" value="F:metalloendopeptidase activity"/>
    <property type="evidence" value="ECO:0007669"/>
    <property type="project" value="InterPro"/>
</dbReference>
<keyword evidence="11" id="KW-0812">Transmembrane</keyword>
<dbReference type="SMART" id="SM00050">
    <property type="entry name" value="DISIN"/>
    <property type="match status" value="1"/>
</dbReference>
<dbReference type="SUPFAM" id="SSF57552">
    <property type="entry name" value="Blood coagulation inhibitor (disintegrin)"/>
    <property type="match status" value="1"/>
</dbReference>
<reference evidence="14" key="1">
    <citation type="submission" date="2021-01" db="EMBL/GenBank/DDBJ databases">
        <title>Metabolic potential, ecology and presence of endohyphal bacteria is reflected in genomic diversity of Mucoromycotina.</title>
        <authorList>
            <person name="Muszewska A."/>
            <person name="Okrasinska A."/>
            <person name="Steczkiewicz K."/>
            <person name="Drgas O."/>
            <person name="Orlowska M."/>
            <person name="Perlinska-Lenart U."/>
            <person name="Aleksandrzak-Piekarczyk T."/>
            <person name="Szatraj K."/>
            <person name="Zielenkiewicz U."/>
            <person name="Pilsyk S."/>
            <person name="Malc E."/>
            <person name="Mieczkowski P."/>
            <person name="Kruszewska J.S."/>
            <person name="Biernat P."/>
            <person name="Pawlowska J."/>
        </authorList>
    </citation>
    <scope>NUCLEOTIDE SEQUENCE</scope>
    <source>
        <strain evidence="14">WA0000018081</strain>
    </source>
</reference>
<keyword evidence="9" id="KW-0862">Zinc</keyword>
<feature type="compositionally biased region" description="Polar residues" evidence="10">
    <location>
        <begin position="1355"/>
        <end position="1376"/>
    </location>
</feature>
<evidence type="ECO:0000256" key="9">
    <source>
        <dbReference type="PROSITE-ProRule" id="PRU00276"/>
    </source>
</evidence>
<dbReference type="Pfam" id="PF01602">
    <property type="entry name" value="Adaptin_N"/>
    <property type="match status" value="1"/>
</dbReference>
<organism evidence="14 15">
    <name type="scientific">Thamnidium elegans</name>
    <dbReference type="NCBI Taxonomy" id="101142"/>
    <lineage>
        <taxon>Eukaryota</taxon>
        <taxon>Fungi</taxon>
        <taxon>Fungi incertae sedis</taxon>
        <taxon>Mucoromycota</taxon>
        <taxon>Mucoromycotina</taxon>
        <taxon>Mucoromycetes</taxon>
        <taxon>Mucorales</taxon>
        <taxon>Mucorineae</taxon>
        <taxon>Mucoraceae</taxon>
        <taxon>Thamnidium</taxon>
    </lineage>
</organism>
<proteinExistence type="inferred from homology"/>
<comment type="caution">
    <text evidence="14">The sequence shown here is derived from an EMBL/GenBank/DDBJ whole genome shotgun (WGS) entry which is preliminary data.</text>
</comment>
<keyword evidence="3" id="KW-0813">Transport</keyword>
<feature type="domain" description="Disintegrin" evidence="12">
    <location>
        <begin position="1076"/>
        <end position="1161"/>
    </location>
</feature>
<evidence type="ECO:0000256" key="10">
    <source>
        <dbReference type="SAM" id="MobiDB-lite"/>
    </source>
</evidence>
<dbReference type="SUPFAM" id="SSF48371">
    <property type="entry name" value="ARM repeat"/>
    <property type="match status" value="1"/>
</dbReference>
<comment type="caution">
    <text evidence="9">Lacks conserved residue(s) required for the propagation of feature annotation.</text>
</comment>
<dbReference type="GO" id="GO:0012505">
    <property type="term" value="C:endomembrane system"/>
    <property type="evidence" value="ECO:0007669"/>
    <property type="project" value="UniProtKB-SubCell"/>
</dbReference>
<dbReference type="GO" id="GO:0030117">
    <property type="term" value="C:membrane coat"/>
    <property type="evidence" value="ECO:0007669"/>
    <property type="project" value="InterPro"/>
</dbReference>
<feature type="transmembrane region" description="Helical" evidence="11">
    <location>
        <begin position="1258"/>
        <end position="1279"/>
    </location>
</feature>
<dbReference type="Pfam" id="PF13688">
    <property type="entry name" value="Reprolysin_5"/>
    <property type="match status" value="1"/>
</dbReference>
<dbReference type="InterPro" id="IPR001762">
    <property type="entry name" value="Disintegrin_dom"/>
</dbReference>
<evidence type="ECO:0000256" key="3">
    <source>
        <dbReference type="ARBA" id="ARBA00022448"/>
    </source>
</evidence>
<dbReference type="InterPro" id="IPR002553">
    <property type="entry name" value="Clathrin/coatomer_adapt-like_N"/>
</dbReference>
<comment type="function">
    <text evidence="7">Probable zinc protease.</text>
</comment>
<evidence type="ECO:0000259" key="12">
    <source>
        <dbReference type="PROSITE" id="PS50214"/>
    </source>
</evidence>
<dbReference type="PANTHER" id="PTHR11134">
    <property type="entry name" value="ADAPTOR COMPLEX SUBUNIT BETA FAMILY MEMBER"/>
    <property type="match status" value="1"/>
</dbReference>
<dbReference type="GO" id="GO:0006886">
    <property type="term" value="P:intracellular protein transport"/>
    <property type="evidence" value="ECO:0007669"/>
    <property type="project" value="InterPro"/>
</dbReference>
<evidence type="ECO:0000256" key="4">
    <source>
        <dbReference type="ARBA" id="ARBA00022927"/>
    </source>
</evidence>
<evidence type="ECO:0000256" key="6">
    <source>
        <dbReference type="ARBA" id="ARBA00023157"/>
    </source>
</evidence>
<dbReference type="PROSITE" id="PS50214">
    <property type="entry name" value="DISINTEGRIN_2"/>
    <property type="match status" value="1"/>
</dbReference>
<gene>
    <name evidence="14" type="ORF">INT48_007943</name>
</gene>
<feature type="compositionally biased region" description="Pro residues" evidence="10">
    <location>
        <begin position="1314"/>
        <end position="1332"/>
    </location>
</feature>
<dbReference type="InterPro" id="IPR024079">
    <property type="entry name" value="MetalloPept_cat_dom_sf"/>
</dbReference>
<evidence type="ECO:0000256" key="5">
    <source>
        <dbReference type="ARBA" id="ARBA00023136"/>
    </source>
</evidence>
<dbReference type="Gene3D" id="1.25.10.10">
    <property type="entry name" value="Leucine-rich Repeat Variant"/>
    <property type="match status" value="1"/>
</dbReference>
<feature type="active site" evidence="9">
    <location>
        <position position="994"/>
    </location>
</feature>
<keyword evidence="11" id="KW-1133">Transmembrane helix</keyword>
<dbReference type="InterPro" id="IPR011989">
    <property type="entry name" value="ARM-like"/>
</dbReference>
<comment type="subcellular location">
    <subcellularLocation>
        <location evidence="1">Endomembrane system</location>
    </subcellularLocation>
</comment>
<evidence type="ECO:0000256" key="7">
    <source>
        <dbReference type="ARBA" id="ARBA00056552"/>
    </source>
</evidence>
<dbReference type="Gene3D" id="4.10.70.10">
    <property type="entry name" value="Disintegrin domain"/>
    <property type="match status" value="1"/>
</dbReference>
<dbReference type="CDD" id="cd04271">
    <property type="entry name" value="ZnMc_ADAM_fungal"/>
    <property type="match status" value="1"/>
</dbReference>
<keyword evidence="4" id="KW-0653">Protein transport</keyword>
<feature type="binding site" evidence="9">
    <location>
        <position position="993"/>
    </location>
    <ligand>
        <name>Zn(2+)</name>
        <dbReference type="ChEBI" id="CHEBI:29105"/>
        <note>catalytic</note>
    </ligand>
</feature>
<dbReference type="InterPro" id="IPR034028">
    <property type="entry name" value="ZnMc_ADAM_fungal"/>
</dbReference>
<sequence>MSDAKYFQREAKLIVGKIQELRAELTSEKRDQKHQRKKTVMKKIVANMTMGNDMSPLFPDILNVMQVPVLEIKKMVYLYIINYARTKPDMTVMAISMFIKDVEDPNPLIRALAIRTMGYIQVEKIIDVLVDPLRHSLRDRDPYVRKTAATCVAKLYMYDRVLVESEHFVDMLRDLLADPNPTVVANAVAALTEISERSDTIQLRLNHSIASKLVAALGECSEWGQTYILEALMYYVPQEAGDAEMLAERISPRLQHANSGVVLTATKVMMYLMNYMSNEEEISQFCRKLGPPLVTLLASGYEVQYVALRNIQLIIQRRPEILKNDIKVFFCKYDDPICVKLGKLEIIFRLANDKNVDLVLNELKEKAVRAIGRLAVKIESAADRCIAALLELIQTKVNYVVQEAIVVIRDIFRKYPNQYESIISTLCENLDDLDEPEAKASMIWIIGQYADRIENADQLLDDFLYTFLEEPYEVQLALLTATVKLFVQRPTVGQELVPKVLKWATEEVDNPDLRDRGYIYWRLLSTDPAAAKAVVLSDKPAITTESDNLDPNFLDELLLHVGSLASIYHKSPTAFINRHSVNNKQLLWVEPISGVQLDIAQRSNNFFEKRGISENNHYQPNVRSLEYDDSLRLTVNAFNKTIYLHLTPNLDLFHPNAVFHHQGKSTAINPSDYRVYRGYVIDDIYSDHWWLSGLQAEQDMENEPGVLGWARIIVRNDIKHELDYPMFEGAFSIYGDTHHVKLTDNYQLTKRSDDAELQSVNDVHMIMYRDSNTIEKELPNSSSGSSGGCGFDRLSHTNSLLDRSVIHDPFAIKPVTSNFGSLNVGKTLSKRAPEGCPTAKKILYMGVAADCTYVKHYQTTDQARSQIINDWNSVSSAYSSSFNVAIGLINITIMDSTCPTAPASRTPWNQQCSNSYTISDRLSDFSAWRGAIGNDGAGLWHLMTNCATGPEVGIAWLGQVCNTGASSSGVKGQTTSGTGVSSIIRDEWKVVAHEIGHGFGAIHDCTAQNCPCSGSSCQCCPYSDTQCDAGGEYFMNPTSNASSDAFSPCSIKTICSAMPQFLSCIEDPGTRNVTTLKMCGNGIKEEGEECDTGGQDNACCDPATCKFKTGAVCDDFNDLCCNNCQIRPANYTCRAASTECDIAEVCSGTSGDCPPDKYKDDLTDCSKGLKCASGQCTSRDSQCVARGVSSGIKKSCGSDNGCQLTCQDPRSSFSCILFPGNFIDGTPCGVASTCKAGKCNSDNFGNNAKNWIDNNKQIVIPVAIFVGLLLIFCFFRCCCYSNSSRYRNIGKTTTYVIPGQQQPQYGQYNNAQPPYYPPPPSNQQPYYTPPPANGWVDPAQYNGANYGPQTPLPVYNQQEGYELNNANSWQHNNRGGVSTPPPHSPAPAFSPSPANAAYPPPPPQSPATYPTPPPHGANQQRPYHEGVI</sequence>
<dbReference type="GO" id="GO:0006508">
    <property type="term" value="P:proteolysis"/>
    <property type="evidence" value="ECO:0007669"/>
    <property type="project" value="InterPro"/>
</dbReference>
<feature type="region of interest" description="Disordered" evidence="10">
    <location>
        <begin position="1300"/>
        <end position="1428"/>
    </location>
</feature>
<feature type="compositionally biased region" description="Pro residues" evidence="10">
    <location>
        <begin position="1398"/>
        <end position="1415"/>
    </location>
</feature>
<dbReference type="FunFam" id="4.10.70.10:FF:000003">
    <property type="entry name" value="Disintegrin and metalloproteinase domain-containing protein 17"/>
    <property type="match status" value="1"/>
</dbReference>
<feature type="disulfide bond" evidence="9">
    <location>
        <begin position="1012"/>
        <end position="1017"/>
    </location>
</feature>
<keyword evidence="15" id="KW-1185">Reference proteome</keyword>
<dbReference type="InterPro" id="IPR001590">
    <property type="entry name" value="Peptidase_M12B"/>
</dbReference>
<evidence type="ECO:0000256" key="8">
    <source>
        <dbReference type="ARBA" id="ARBA00074021"/>
    </source>
</evidence>
<dbReference type="InterPro" id="IPR016024">
    <property type="entry name" value="ARM-type_fold"/>
</dbReference>
<dbReference type="Pfam" id="PF00200">
    <property type="entry name" value="Disintegrin"/>
    <property type="match status" value="1"/>
</dbReference>
<evidence type="ECO:0000313" key="14">
    <source>
        <dbReference type="EMBL" id="KAG2235312.1"/>
    </source>
</evidence>
<feature type="domain" description="Peptidase M12B" evidence="13">
    <location>
        <begin position="841"/>
        <end position="1054"/>
    </location>
</feature>
<dbReference type="InterPro" id="IPR026739">
    <property type="entry name" value="AP_beta"/>
</dbReference>
<evidence type="ECO:0000256" key="2">
    <source>
        <dbReference type="ARBA" id="ARBA00006613"/>
    </source>
</evidence>
<feature type="binding site" evidence="9">
    <location>
        <position position="997"/>
    </location>
    <ligand>
        <name>Zn(2+)</name>
        <dbReference type="ChEBI" id="CHEBI:29105"/>
        <note>catalytic</note>
    </ligand>
</feature>
<dbReference type="GO" id="GO:0046872">
    <property type="term" value="F:metal ion binding"/>
    <property type="evidence" value="ECO:0007669"/>
    <property type="project" value="UniProtKB-KW"/>
</dbReference>
<accession>A0A8H7VXS3</accession>